<dbReference type="AlphaFoldDB" id="L7LKQ6"/>
<dbReference type="RefSeq" id="WP_006895995.1">
    <property type="nucleotide sequence ID" value="NZ_BANU01000010.1"/>
</dbReference>
<evidence type="ECO:0000313" key="1">
    <source>
        <dbReference type="EMBL" id="GAC60613.1"/>
    </source>
</evidence>
<accession>L7LKQ6</accession>
<comment type="caution">
    <text evidence="1">The sequence shown here is derived from an EMBL/GenBank/DDBJ whole genome shotgun (WGS) entry which is preliminary data.</text>
</comment>
<evidence type="ECO:0000313" key="2">
    <source>
        <dbReference type="Proteomes" id="UP000035083"/>
    </source>
</evidence>
<keyword evidence="2" id="KW-1185">Reference proteome</keyword>
<proteinExistence type="predicted"/>
<name>L7LKQ6_9ACTN</name>
<dbReference type="Proteomes" id="UP000035083">
    <property type="component" value="Unassembled WGS sequence"/>
</dbReference>
<protein>
    <submittedName>
        <fullName evidence="1">Uncharacterized protein</fullName>
    </submittedName>
</protein>
<organism evidence="1 2">
    <name type="scientific">Gordonia sihwensis NBRC 108236</name>
    <dbReference type="NCBI Taxonomy" id="1223544"/>
    <lineage>
        <taxon>Bacteria</taxon>
        <taxon>Bacillati</taxon>
        <taxon>Actinomycetota</taxon>
        <taxon>Actinomycetes</taxon>
        <taxon>Mycobacteriales</taxon>
        <taxon>Gordoniaceae</taxon>
        <taxon>Gordonia</taxon>
    </lineage>
</organism>
<gene>
    <name evidence="1" type="ORF">GSI01S_10_02050</name>
</gene>
<reference evidence="1 2" key="1">
    <citation type="submission" date="2012-12" db="EMBL/GenBank/DDBJ databases">
        <title>Whole genome shotgun sequence of Gordonia sihwensis NBRC 108236.</title>
        <authorList>
            <person name="Yoshida I."/>
            <person name="Hosoyama A."/>
            <person name="Tsuchikane K."/>
            <person name="Ando Y."/>
            <person name="Baba S."/>
            <person name="Ohji S."/>
            <person name="Hamada M."/>
            <person name="Tamura T."/>
            <person name="Yamazoe A."/>
            <person name="Yamazaki S."/>
            <person name="Fujita N."/>
        </authorList>
    </citation>
    <scope>NUCLEOTIDE SEQUENCE [LARGE SCALE GENOMIC DNA]</scope>
    <source>
        <strain evidence="1 2">NBRC 108236</strain>
    </source>
</reference>
<sequence>MISIDTLTRQVVGLLVDNPDDCSSISLRFHLGRWEANINTVSADIFQEQGTVFDRIRVANRDDPKAGWVASISVTGTREESAEAVLTALLDFVKTETPVPA</sequence>
<dbReference type="EMBL" id="BANU01000010">
    <property type="protein sequence ID" value="GAC60613.1"/>
    <property type="molecule type" value="Genomic_DNA"/>
</dbReference>